<evidence type="ECO:0000313" key="2">
    <source>
        <dbReference type="EMBL" id="MQY31344.1"/>
    </source>
</evidence>
<sequence>MADHEAASAWLMNEAKNHLAEDFVGIFELLWLLRGSTFALTDEEAKQIARHTAADLLSTGEAELVHLRWPTNELVSTTTTADELNTPAAFEPTPTGEYLALSSTHP</sequence>
<dbReference type="RefSeq" id="WP_153348585.1">
    <property type="nucleotide sequence ID" value="NZ_WEGI01000018.1"/>
</dbReference>
<dbReference type="EMBL" id="WEGI01000018">
    <property type="protein sequence ID" value="MQY31344.1"/>
    <property type="molecule type" value="Genomic_DNA"/>
</dbReference>
<dbReference type="Proteomes" id="UP000431401">
    <property type="component" value="Unassembled WGS sequence"/>
</dbReference>
<keyword evidence="3" id="KW-1185">Reference proteome</keyword>
<proteinExistence type="predicted"/>
<evidence type="ECO:0000313" key="3">
    <source>
        <dbReference type="Proteomes" id="UP000431401"/>
    </source>
</evidence>
<accession>A0A7K0E2G8</accession>
<gene>
    <name evidence="2" type="ORF">NRB56_69530</name>
</gene>
<dbReference type="AlphaFoldDB" id="A0A7K0E2G8"/>
<protein>
    <submittedName>
        <fullName evidence="2">Uncharacterized protein</fullName>
    </submittedName>
</protein>
<evidence type="ECO:0000256" key="1">
    <source>
        <dbReference type="SAM" id="MobiDB-lite"/>
    </source>
</evidence>
<reference evidence="2 3" key="1">
    <citation type="submission" date="2019-10" db="EMBL/GenBank/DDBJ databases">
        <title>Nocardia macrotermitis sp. nov. and Nocardia aurantia sp. nov., isolated from the gut of fungus growing-termite Macrotermes natalensis.</title>
        <authorList>
            <person name="Benndorf R."/>
            <person name="Schwitalla J."/>
            <person name="Martin K."/>
            <person name="De Beer W."/>
            <person name="Kaster A.-K."/>
            <person name="Vollmers J."/>
            <person name="Poulsen M."/>
            <person name="Beemelmanns C."/>
        </authorList>
    </citation>
    <scope>NUCLEOTIDE SEQUENCE [LARGE SCALE GENOMIC DNA]</scope>
    <source>
        <strain evidence="2 3">RB56</strain>
    </source>
</reference>
<dbReference type="OrthoDB" id="4559832at2"/>
<organism evidence="2 3">
    <name type="scientific">Nocardia aurantia</name>
    <dbReference type="NCBI Taxonomy" id="2585199"/>
    <lineage>
        <taxon>Bacteria</taxon>
        <taxon>Bacillati</taxon>
        <taxon>Actinomycetota</taxon>
        <taxon>Actinomycetes</taxon>
        <taxon>Mycobacteriales</taxon>
        <taxon>Nocardiaceae</taxon>
        <taxon>Nocardia</taxon>
    </lineage>
</organism>
<name>A0A7K0E2G8_9NOCA</name>
<comment type="caution">
    <text evidence="2">The sequence shown here is derived from an EMBL/GenBank/DDBJ whole genome shotgun (WGS) entry which is preliminary data.</text>
</comment>
<feature type="region of interest" description="Disordered" evidence="1">
    <location>
        <begin position="81"/>
        <end position="106"/>
    </location>
</feature>